<dbReference type="Proteomes" id="UP001565369">
    <property type="component" value="Unassembled WGS sequence"/>
</dbReference>
<gene>
    <name evidence="1" type="ORF">ABIG07_003112</name>
</gene>
<accession>A0ABV4FRE0</accession>
<name>A0ABV4FRE0_9BRAD</name>
<comment type="caution">
    <text evidence="1">The sequence shown here is derived from an EMBL/GenBank/DDBJ whole genome shotgun (WGS) entry which is preliminary data.</text>
</comment>
<protein>
    <submittedName>
        <fullName evidence="1">Uncharacterized protein</fullName>
    </submittedName>
</protein>
<reference evidence="1 2" key="1">
    <citation type="submission" date="2024-07" db="EMBL/GenBank/DDBJ databases">
        <title>Genomic Encyclopedia of Type Strains, Phase V (KMG-V): Genome sequencing to study the core and pangenomes of soil and plant-associated prokaryotes.</title>
        <authorList>
            <person name="Whitman W."/>
        </authorList>
    </citation>
    <scope>NUCLEOTIDE SEQUENCE [LARGE SCALE GENOMIC DNA]</scope>
    <source>
        <strain evidence="1 2">USDA 152</strain>
    </source>
</reference>
<dbReference type="EMBL" id="JBGBZJ010000003">
    <property type="protein sequence ID" value="MEY9454164.1"/>
    <property type="molecule type" value="Genomic_DNA"/>
</dbReference>
<organism evidence="1 2">
    <name type="scientific">Bradyrhizobium ottawaense</name>
    <dbReference type="NCBI Taxonomy" id="931866"/>
    <lineage>
        <taxon>Bacteria</taxon>
        <taxon>Pseudomonadati</taxon>
        <taxon>Pseudomonadota</taxon>
        <taxon>Alphaproteobacteria</taxon>
        <taxon>Hyphomicrobiales</taxon>
        <taxon>Nitrobacteraceae</taxon>
        <taxon>Bradyrhizobium</taxon>
    </lineage>
</organism>
<keyword evidence="2" id="KW-1185">Reference proteome</keyword>
<sequence>MGNGSIVPRQERFDTKHALCCMPMHAVETLLQESCRAGWGNLPHPNDDPLAGGPARGCDFVRM</sequence>
<evidence type="ECO:0000313" key="2">
    <source>
        <dbReference type="Proteomes" id="UP001565369"/>
    </source>
</evidence>
<proteinExistence type="predicted"/>
<evidence type="ECO:0000313" key="1">
    <source>
        <dbReference type="EMBL" id="MEY9454164.1"/>
    </source>
</evidence>